<dbReference type="GO" id="GO:0000978">
    <property type="term" value="F:RNA polymerase II cis-regulatory region sequence-specific DNA binding"/>
    <property type="evidence" value="ECO:0007669"/>
    <property type="project" value="TreeGrafter"/>
</dbReference>
<evidence type="ECO:0000256" key="7">
    <source>
        <dbReference type="ARBA" id="ARBA00023125"/>
    </source>
</evidence>
<keyword evidence="10" id="KW-0539">Nucleus</keyword>
<keyword evidence="15" id="KW-1185">Reference proteome</keyword>
<dbReference type="InterPro" id="IPR011598">
    <property type="entry name" value="bHLH_dom"/>
</dbReference>
<evidence type="ECO:0000256" key="12">
    <source>
        <dbReference type="SAM" id="MobiDB-lite"/>
    </source>
</evidence>
<keyword evidence="6" id="KW-0805">Transcription regulation</keyword>
<dbReference type="GO" id="GO:0005789">
    <property type="term" value="C:endoplasmic reticulum membrane"/>
    <property type="evidence" value="ECO:0007669"/>
    <property type="project" value="UniProtKB-SubCell"/>
</dbReference>
<feature type="domain" description="BHLH" evidence="13">
    <location>
        <begin position="293"/>
        <end position="343"/>
    </location>
</feature>
<evidence type="ECO:0000256" key="10">
    <source>
        <dbReference type="ARBA" id="ARBA00023242"/>
    </source>
</evidence>
<feature type="region of interest" description="Disordered" evidence="12">
    <location>
        <begin position="376"/>
        <end position="405"/>
    </location>
</feature>
<keyword evidence="11" id="KW-0175">Coiled coil</keyword>
<dbReference type="Gene3D" id="4.10.280.10">
    <property type="entry name" value="Helix-loop-helix DNA-binding domain"/>
    <property type="match status" value="1"/>
</dbReference>
<dbReference type="CDD" id="cd11394">
    <property type="entry name" value="bHLHzip_SREBP"/>
    <property type="match status" value="1"/>
</dbReference>
<evidence type="ECO:0000256" key="2">
    <source>
        <dbReference type="ARBA" id="ARBA00004477"/>
    </source>
</evidence>
<evidence type="ECO:0000256" key="5">
    <source>
        <dbReference type="ARBA" id="ARBA00022989"/>
    </source>
</evidence>
<sequence length="1028" mass="115204">MDASNVPALDANSLINPFANDTFINCSQMAQPMDDEFEDLLQHIGCNDLLNFDNPDINLLNAACSSVNETNCEISSPSKMLPEHTAFDTHFEILNEENDVKPLLVNPQLVQQQLTTSVKQTVQSDAFNVRTNNNGLAQASVAIAPAVGESHPQKVQFVRPIVQQQPNTQTTTVPVNINDLLTLLQEQQQQKQQLLLQQKVQEALIQQITGNIQSSMTTLAPMTVSVVRPTTVVSAAPLILQKPQEHVDKVPISRLNSSLTTFAPTATIKREAPSPSTTTPNENSKPEKPHPPEKKSAHNAIERRYRSSINDKIVELKNIVVGTEAKLNKSAVLRKAIEYIHYLQATNNKLKQENMALKLAAGGVTSPPIKMQMMSKSNGGVSDVNSDCSSMDSSPDQSNILSSSEPGSPVYLATDASRMMLCVFVLGILAFNPFGSLLSSSDSSSASFNYGSGYTSGRSILGIFSGDTGSSWKDIAASSWPSIALWLLNFIVCYLLLKRALRSYPLNRDTQQKYYQFLIQANSDLKENNLKLARMNYEKALLQIKKTDVPKSIFTKLIAFLWQGLRFWLHFFYIGKWIVGKRSESEEEISKVLSYIHCRLNAIDLVLKQGKPSLDGYINSLCAVNEAFLIESSNSFLVSANILAALRFKTQSNLFARYFLRKAATYAQNDEKLHYLLNPIGKRFFNKPHDDWNYSLDKTSIFVQTPLMNNDPFVYNSREYRRYLIKKSILTMMNPRNGVKTSQNKKDSKSGEKVTLAKVIEELKATSTLYNDEVSFWWSQVLTAGYAWLTGDENTANSVDLKIPQSLKNNSLAIALLLSGKLKRFIALKKPKDTKVIRNLIDRASYELWRSIEMHENSRVNGDCNQQIIEAFQLLCCEWLLSTRVSLWECNLNHALCSTSKSEQISGFRKDLSTLKYLIQMIPSAKTKLYLYEGSYRLICGSNPLTAQALFERALRKRRQTGNTIICSTEENQQLSVSDRSDVANALLQLSRHLPAQCLSCSGEREGYLREAKNLFGRNEGSKNVVFE</sequence>
<evidence type="ECO:0000256" key="4">
    <source>
        <dbReference type="ARBA" id="ARBA00022824"/>
    </source>
</evidence>
<accession>A0A3S3PDG2</accession>
<dbReference type="SMART" id="SM00353">
    <property type="entry name" value="HLH"/>
    <property type="match status" value="1"/>
</dbReference>
<dbReference type="PANTHER" id="PTHR46062:SF1">
    <property type="entry name" value="LP12374P"/>
    <property type="match status" value="1"/>
</dbReference>
<keyword evidence="8" id="KW-0472">Membrane</keyword>
<dbReference type="GO" id="GO:0046983">
    <property type="term" value="F:protein dimerization activity"/>
    <property type="evidence" value="ECO:0007669"/>
    <property type="project" value="InterPro"/>
</dbReference>
<keyword evidence="3" id="KW-0812">Transmembrane</keyword>
<dbReference type="GO" id="GO:0000981">
    <property type="term" value="F:DNA-binding transcription factor activity, RNA polymerase II-specific"/>
    <property type="evidence" value="ECO:0007669"/>
    <property type="project" value="TreeGrafter"/>
</dbReference>
<dbReference type="Pfam" id="PF00010">
    <property type="entry name" value="HLH"/>
    <property type="match status" value="1"/>
</dbReference>
<dbReference type="SUPFAM" id="SSF47459">
    <property type="entry name" value="HLH, helix-loop-helix DNA-binding domain"/>
    <property type="match status" value="1"/>
</dbReference>
<evidence type="ECO:0000256" key="8">
    <source>
        <dbReference type="ARBA" id="ARBA00023136"/>
    </source>
</evidence>
<keyword evidence="7" id="KW-0238">DNA-binding</keyword>
<dbReference type="Proteomes" id="UP000285301">
    <property type="component" value="Unassembled WGS sequence"/>
</dbReference>
<organism evidence="14 15">
    <name type="scientific">Dinothrombium tinctorium</name>
    <dbReference type="NCBI Taxonomy" id="1965070"/>
    <lineage>
        <taxon>Eukaryota</taxon>
        <taxon>Metazoa</taxon>
        <taxon>Ecdysozoa</taxon>
        <taxon>Arthropoda</taxon>
        <taxon>Chelicerata</taxon>
        <taxon>Arachnida</taxon>
        <taxon>Acari</taxon>
        <taxon>Acariformes</taxon>
        <taxon>Trombidiformes</taxon>
        <taxon>Prostigmata</taxon>
        <taxon>Anystina</taxon>
        <taxon>Parasitengona</taxon>
        <taxon>Trombidioidea</taxon>
        <taxon>Trombidiidae</taxon>
        <taxon>Dinothrombium</taxon>
    </lineage>
</organism>
<protein>
    <submittedName>
        <fullName evidence="14">Sterol regulatory element-binding protein 1-like protein</fullName>
    </submittedName>
</protein>
<comment type="caution">
    <text evidence="14">The sequence shown here is derived from an EMBL/GenBank/DDBJ whole genome shotgun (WGS) entry which is preliminary data.</text>
</comment>
<gene>
    <name evidence="14" type="ORF">B4U79_13054</name>
</gene>
<feature type="coiled-coil region" evidence="11">
    <location>
        <begin position="177"/>
        <end position="204"/>
    </location>
</feature>
<keyword evidence="9" id="KW-0804">Transcription</keyword>
<feature type="compositionally biased region" description="Basic and acidic residues" evidence="12">
    <location>
        <begin position="284"/>
        <end position="300"/>
    </location>
</feature>
<evidence type="ECO:0000256" key="3">
    <source>
        <dbReference type="ARBA" id="ARBA00022692"/>
    </source>
</evidence>
<dbReference type="AlphaFoldDB" id="A0A3S3PDG2"/>
<dbReference type="PROSITE" id="PS50888">
    <property type="entry name" value="BHLH"/>
    <property type="match status" value="1"/>
</dbReference>
<evidence type="ECO:0000256" key="11">
    <source>
        <dbReference type="SAM" id="Coils"/>
    </source>
</evidence>
<dbReference type="GO" id="GO:0005634">
    <property type="term" value="C:nucleus"/>
    <property type="evidence" value="ECO:0007669"/>
    <property type="project" value="UniProtKB-SubCell"/>
</dbReference>
<evidence type="ECO:0000259" key="13">
    <source>
        <dbReference type="PROSITE" id="PS50888"/>
    </source>
</evidence>
<reference evidence="14 15" key="1">
    <citation type="journal article" date="2018" name="Gigascience">
        <title>Genomes of trombidid mites reveal novel predicted allergens and laterally-transferred genes associated with secondary metabolism.</title>
        <authorList>
            <person name="Dong X."/>
            <person name="Chaisiri K."/>
            <person name="Xia D."/>
            <person name="Armstrong S.D."/>
            <person name="Fang Y."/>
            <person name="Donnelly M.J."/>
            <person name="Kadowaki T."/>
            <person name="McGarry J.W."/>
            <person name="Darby A.C."/>
            <person name="Makepeace B.L."/>
        </authorList>
    </citation>
    <scope>NUCLEOTIDE SEQUENCE [LARGE SCALE GENOMIC DNA]</scope>
    <source>
        <strain evidence="14">UoL-WK</strain>
    </source>
</reference>
<evidence type="ECO:0000313" key="14">
    <source>
        <dbReference type="EMBL" id="RWS17208.1"/>
    </source>
</evidence>
<keyword evidence="4" id="KW-0256">Endoplasmic reticulum</keyword>
<name>A0A3S3PDG2_9ACAR</name>
<evidence type="ECO:0000256" key="1">
    <source>
        <dbReference type="ARBA" id="ARBA00004123"/>
    </source>
</evidence>
<dbReference type="InterPro" id="IPR036638">
    <property type="entry name" value="HLH_DNA-bd_sf"/>
</dbReference>
<keyword evidence="5" id="KW-1133">Transmembrane helix</keyword>
<dbReference type="STRING" id="1965070.A0A3S3PDG2"/>
<evidence type="ECO:0000256" key="9">
    <source>
        <dbReference type="ARBA" id="ARBA00023163"/>
    </source>
</evidence>
<evidence type="ECO:0000256" key="6">
    <source>
        <dbReference type="ARBA" id="ARBA00023015"/>
    </source>
</evidence>
<comment type="subcellular location">
    <subcellularLocation>
        <location evidence="2">Endoplasmic reticulum membrane</location>
        <topology evidence="2">Multi-pass membrane protein</topology>
    </subcellularLocation>
    <subcellularLocation>
        <location evidence="1">Nucleus</location>
    </subcellularLocation>
</comment>
<dbReference type="OrthoDB" id="2133190at2759"/>
<evidence type="ECO:0000313" key="15">
    <source>
        <dbReference type="Proteomes" id="UP000285301"/>
    </source>
</evidence>
<feature type="region of interest" description="Disordered" evidence="12">
    <location>
        <begin position="263"/>
        <end position="300"/>
    </location>
</feature>
<proteinExistence type="predicted"/>
<dbReference type="PANTHER" id="PTHR46062">
    <property type="entry name" value="STEROL REGULATORY ELEMENT-BINDING PROTEIN"/>
    <property type="match status" value="1"/>
</dbReference>
<dbReference type="FunFam" id="4.10.280.10:FF:000098">
    <property type="entry name" value="Sterol regulatory element-binding protein"/>
    <property type="match status" value="1"/>
</dbReference>
<dbReference type="EMBL" id="NCKU01000107">
    <property type="protein sequence ID" value="RWS17208.1"/>
    <property type="molecule type" value="Genomic_DNA"/>
</dbReference>